<dbReference type="InterPro" id="IPR043502">
    <property type="entry name" value="DNA/RNA_pol_sf"/>
</dbReference>
<dbReference type="InterPro" id="IPR000477">
    <property type="entry name" value="RT_dom"/>
</dbReference>
<dbReference type="OrthoDB" id="4850684at2759"/>
<dbReference type="GO" id="GO:0015074">
    <property type="term" value="P:DNA integration"/>
    <property type="evidence" value="ECO:0007669"/>
    <property type="project" value="InterPro"/>
</dbReference>
<evidence type="ECO:0000259" key="3">
    <source>
        <dbReference type="PROSITE" id="PS50994"/>
    </source>
</evidence>
<dbReference type="Pfam" id="PF17919">
    <property type="entry name" value="RT_RNaseH_2"/>
    <property type="match status" value="1"/>
</dbReference>
<dbReference type="InterPro" id="IPR041588">
    <property type="entry name" value="Integrase_H2C2"/>
</dbReference>
<dbReference type="Proteomes" id="UP000740883">
    <property type="component" value="Unassembled WGS sequence"/>
</dbReference>
<dbReference type="PANTHER" id="PTHR37984:SF5">
    <property type="entry name" value="PROTEIN NYNRIN-LIKE"/>
    <property type="match status" value="1"/>
</dbReference>
<evidence type="ECO:0000313" key="4">
    <source>
        <dbReference type="EMBL" id="KAF9760628.1"/>
    </source>
</evidence>
<dbReference type="Pfam" id="PF00665">
    <property type="entry name" value="rve"/>
    <property type="match status" value="1"/>
</dbReference>
<reference evidence="4 5" key="1">
    <citation type="journal article" date="2020" name="Genome Biol. Evol.">
        <title>Comparative genomics of strictly vertically transmitted, feminizing microsporidia endosymbionts of amphipod crustaceans.</title>
        <authorList>
            <person name="Cormier A."/>
            <person name="Chebbi M.A."/>
            <person name="Giraud I."/>
            <person name="Wattier R."/>
            <person name="Teixeira M."/>
            <person name="Gilbert C."/>
            <person name="Rigaud T."/>
            <person name="Cordaux R."/>
        </authorList>
    </citation>
    <scope>NUCLEOTIDE SEQUENCE [LARGE SCALE GENOMIC DNA]</scope>
    <source>
        <strain evidence="4 5">Ou3-Ou53</strain>
    </source>
</reference>
<dbReference type="SUPFAM" id="SSF56672">
    <property type="entry name" value="DNA/RNA polymerases"/>
    <property type="match status" value="1"/>
</dbReference>
<name>A0A9P6GWV8_9MICR</name>
<dbReference type="InterPro" id="IPR043128">
    <property type="entry name" value="Rev_trsase/Diguanyl_cyclase"/>
</dbReference>
<dbReference type="InterPro" id="IPR036397">
    <property type="entry name" value="RNaseH_sf"/>
</dbReference>
<dbReference type="AlphaFoldDB" id="A0A9P6GWV8"/>
<dbReference type="InterPro" id="IPR041577">
    <property type="entry name" value="RT_RNaseH_2"/>
</dbReference>
<dbReference type="Gene3D" id="3.10.20.370">
    <property type="match status" value="1"/>
</dbReference>
<sequence length="669" mass="78430">MIDDESKRLTTFTLLGNQYRYKRIPFGIKVGPKLFQKTINNILTDIDNIFIYIDDIIIFTEDLEQHNIILNKVLKRLYSAHVKINFEKTEILKDQVEILGSVVCQGKIVPDVSKLKERLHNVECKTKKDIQKIVGLLNWYREYIPGFSSRLTQITELLKTNDKRVHWTQEHTEIINKIRDELTSDICLKLPDYSKTFVLQTDASDTGIGAVLLQEQGIISYYSKKLNETERNYSIVEKEMMAIIKALEYFRGMLFGRFVKIYTDNINCIHRAKNPRMKRWKLLLNEYNFELISIKGEENSMADTLSRCLSIKEIDLTTESQLKNYINELDKYMDKTEIYNEDKRLTWKKDARGRVCVKDTQQLPFIKYIHQKGHHTGINTLYYNIKNIFYLRGIKKAIRIIVNNCKKCIEYKNNRRKTDHEHKVGSDVPFKKISSDIYGPFDTALFKTETQSDKGYVITITDTCTRFTQLVFTTSIASEDIVCSINKWILRFGKPKTFISDNGTQYTSNEVKEFMKENQIIHIVTPVYHPQSNGISERINTSISEILSMNIGERIDCIITKIEEKINNNYKRCIDSSPFQYVYKYNIYDPFKSFQNRFTKQQTRNQCNNPHLLNSKLSIGMCVYLKNFTGGKMDKKFKGPYVIEALGAKRLWCKLKGINYWIHTDSLKF</sequence>
<evidence type="ECO:0000256" key="1">
    <source>
        <dbReference type="ARBA" id="ARBA00023268"/>
    </source>
</evidence>
<dbReference type="InterPro" id="IPR050951">
    <property type="entry name" value="Retrovirus_Pol_polyprotein"/>
</dbReference>
<dbReference type="GO" id="GO:0003824">
    <property type="term" value="F:catalytic activity"/>
    <property type="evidence" value="ECO:0007669"/>
    <property type="project" value="UniProtKB-KW"/>
</dbReference>
<evidence type="ECO:0000259" key="2">
    <source>
        <dbReference type="PROSITE" id="PS50878"/>
    </source>
</evidence>
<dbReference type="FunFam" id="3.10.20.370:FF:000001">
    <property type="entry name" value="Retrovirus-related Pol polyprotein from transposon 17.6-like protein"/>
    <property type="match status" value="1"/>
</dbReference>
<protein>
    <submittedName>
        <fullName evidence="4">Transposon Tf2-11 polyprotein</fullName>
    </submittedName>
</protein>
<dbReference type="GO" id="GO:0005634">
    <property type="term" value="C:nucleus"/>
    <property type="evidence" value="ECO:0007669"/>
    <property type="project" value="UniProtKB-ARBA"/>
</dbReference>
<organism evidence="4 5">
    <name type="scientific">Nosema granulosis</name>
    <dbReference type="NCBI Taxonomy" id="83296"/>
    <lineage>
        <taxon>Eukaryota</taxon>
        <taxon>Fungi</taxon>
        <taxon>Fungi incertae sedis</taxon>
        <taxon>Microsporidia</taxon>
        <taxon>Nosematidae</taxon>
        <taxon>Nosema</taxon>
    </lineage>
</organism>
<comment type="caution">
    <text evidence="4">The sequence shown here is derived from an EMBL/GenBank/DDBJ whole genome shotgun (WGS) entry which is preliminary data.</text>
</comment>
<dbReference type="Pfam" id="PF17921">
    <property type="entry name" value="Integrase_H2C2"/>
    <property type="match status" value="1"/>
</dbReference>
<gene>
    <name evidence="4" type="primary">Tf2-11_15</name>
    <name evidence="4" type="ORF">NGRA_3080</name>
</gene>
<dbReference type="SUPFAM" id="SSF53098">
    <property type="entry name" value="Ribonuclease H-like"/>
    <property type="match status" value="1"/>
</dbReference>
<proteinExistence type="predicted"/>
<keyword evidence="5" id="KW-1185">Reference proteome</keyword>
<dbReference type="Gene3D" id="3.30.70.270">
    <property type="match status" value="2"/>
</dbReference>
<dbReference type="Pfam" id="PF00078">
    <property type="entry name" value="RVT_1"/>
    <property type="match status" value="1"/>
</dbReference>
<dbReference type="InterPro" id="IPR012337">
    <property type="entry name" value="RNaseH-like_sf"/>
</dbReference>
<keyword evidence="1" id="KW-0511">Multifunctional enzyme</keyword>
<dbReference type="InterPro" id="IPR001584">
    <property type="entry name" value="Integrase_cat-core"/>
</dbReference>
<dbReference type="GO" id="GO:0003676">
    <property type="term" value="F:nucleic acid binding"/>
    <property type="evidence" value="ECO:0007669"/>
    <property type="project" value="InterPro"/>
</dbReference>
<dbReference type="CDD" id="cd09274">
    <property type="entry name" value="RNase_HI_RT_Ty3"/>
    <property type="match status" value="1"/>
</dbReference>
<feature type="domain" description="Reverse transcriptase" evidence="2">
    <location>
        <begin position="1"/>
        <end position="103"/>
    </location>
</feature>
<evidence type="ECO:0000313" key="5">
    <source>
        <dbReference type="Proteomes" id="UP000740883"/>
    </source>
</evidence>
<dbReference type="PROSITE" id="PS50878">
    <property type="entry name" value="RT_POL"/>
    <property type="match status" value="1"/>
</dbReference>
<dbReference type="EMBL" id="SBJO01000560">
    <property type="protein sequence ID" value="KAF9760628.1"/>
    <property type="molecule type" value="Genomic_DNA"/>
</dbReference>
<dbReference type="PANTHER" id="PTHR37984">
    <property type="entry name" value="PROTEIN CBG26694"/>
    <property type="match status" value="1"/>
</dbReference>
<dbReference type="Gene3D" id="3.30.420.10">
    <property type="entry name" value="Ribonuclease H-like superfamily/Ribonuclease H"/>
    <property type="match status" value="1"/>
</dbReference>
<feature type="domain" description="Integrase catalytic" evidence="3">
    <location>
        <begin position="425"/>
        <end position="598"/>
    </location>
</feature>
<accession>A0A9P6GWV8</accession>
<dbReference type="Gene3D" id="1.10.340.70">
    <property type="match status" value="1"/>
</dbReference>
<dbReference type="PROSITE" id="PS50994">
    <property type="entry name" value="INTEGRASE"/>
    <property type="match status" value="1"/>
</dbReference>